<dbReference type="STRING" id="747676.F4S8E2"/>
<keyword evidence="2" id="KW-1185">Reference proteome</keyword>
<dbReference type="EMBL" id="GL883164">
    <property type="protein sequence ID" value="EGF99082.1"/>
    <property type="molecule type" value="Genomic_DNA"/>
</dbReference>
<dbReference type="RefSeq" id="XP_007417657.1">
    <property type="nucleotide sequence ID" value="XM_007417595.1"/>
</dbReference>
<organism evidence="2">
    <name type="scientific">Melampsora larici-populina (strain 98AG31 / pathotype 3-4-7)</name>
    <name type="common">Poplar leaf rust fungus</name>
    <dbReference type="NCBI Taxonomy" id="747676"/>
    <lineage>
        <taxon>Eukaryota</taxon>
        <taxon>Fungi</taxon>
        <taxon>Dikarya</taxon>
        <taxon>Basidiomycota</taxon>
        <taxon>Pucciniomycotina</taxon>
        <taxon>Pucciniomycetes</taxon>
        <taxon>Pucciniales</taxon>
        <taxon>Melampsoraceae</taxon>
        <taxon>Melampsora</taxon>
    </lineage>
</organism>
<dbReference type="GO" id="GO:0006270">
    <property type="term" value="P:DNA replication initiation"/>
    <property type="evidence" value="ECO:0007669"/>
    <property type="project" value="InterPro"/>
</dbReference>
<proteinExistence type="predicted"/>
<protein>
    <submittedName>
        <fullName evidence="1">Uncharacterized protein</fullName>
    </submittedName>
</protein>
<dbReference type="Proteomes" id="UP000001072">
    <property type="component" value="Unassembled WGS sequence"/>
</dbReference>
<dbReference type="VEuPathDB" id="FungiDB:MELLADRAFT_113006"/>
<dbReference type="InParanoid" id="F4S8E2"/>
<evidence type="ECO:0000313" key="2">
    <source>
        <dbReference type="Proteomes" id="UP000001072"/>
    </source>
</evidence>
<name>F4S8E2_MELLP</name>
<sequence length="199" mass="22583">MRELSSSESGKAELVKSRLSKDEGRNQRNVFVLKTIYKAAAIRTRKSITSLYILRLYLPGGTLSDLMIKRQEFNSNSIEDHEDKPIVKQWIMEIVLGLHTSLGVWLVDAVRDSISGSNGNSIESNSSKKRPESYPCVIANFDEIRYCHLVLNMAMSEKTFQEAAQTSGARARHDRFEEGVIEVRKYDLMSFGQKLHLSP</sequence>
<evidence type="ECO:0000313" key="1">
    <source>
        <dbReference type="EMBL" id="EGF99082.1"/>
    </source>
</evidence>
<accession>F4S8E2</accession>
<dbReference type="KEGG" id="mlr:MELLADRAFT_113006"/>
<gene>
    <name evidence="1" type="ORF">MELLADRAFT_113006</name>
</gene>
<dbReference type="Pfam" id="PF02724">
    <property type="entry name" value="CDC45"/>
    <property type="match status" value="1"/>
</dbReference>
<reference evidence="2" key="1">
    <citation type="journal article" date="2011" name="Proc. Natl. Acad. Sci. U.S.A.">
        <title>Obligate biotrophy features unraveled by the genomic analysis of rust fungi.</title>
        <authorList>
            <person name="Duplessis S."/>
            <person name="Cuomo C.A."/>
            <person name="Lin Y.-C."/>
            <person name="Aerts A."/>
            <person name="Tisserant E."/>
            <person name="Veneault-Fourrey C."/>
            <person name="Joly D.L."/>
            <person name="Hacquard S."/>
            <person name="Amselem J."/>
            <person name="Cantarel B.L."/>
            <person name="Chiu R."/>
            <person name="Coutinho P.M."/>
            <person name="Feau N."/>
            <person name="Field M."/>
            <person name="Frey P."/>
            <person name="Gelhaye E."/>
            <person name="Goldberg J."/>
            <person name="Grabherr M.G."/>
            <person name="Kodira C.D."/>
            <person name="Kohler A."/>
            <person name="Kuees U."/>
            <person name="Lindquist E.A."/>
            <person name="Lucas S.M."/>
            <person name="Mago R."/>
            <person name="Mauceli E."/>
            <person name="Morin E."/>
            <person name="Murat C."/>
            <person name="Pangilinan J.L."/>
            <person name="Park R."/>
            <person name="Pearson M."/>
            <person name="Quesneville H."/>
            <person name="Rouhier N."/>
            <person name="Sakthikumar S."/>
            <person name="Salamov A.A."/>
            <person name="Schmutz J."/>
            <person name="Selles B."/>
            <person name="Shapiro H."/>
            <person name="Tanguay P."/>
            <person name="Tuskan G.A."/>
            <person name="Henrissat B."/>
            <person name="Van de Peer Y."/>
            <person name="Rouze P."/>
            <person name="Ellis J.G."/>
            <person name="Dodds P.N."/>
            <person name="Schein J.E."/>
            <person name="Zhong S."/>
            <person name="Hamelin R.C."/>
            <person name="Grigoriev I.V."/>
            <person name="Szabo L.J."/>
            <person name="Martin F."/>
        </authorList>
    </citation>
    <scope>NUCLEOTIDE SEQUENCE [LARGE SCALE GENOMIC DNA]</scope>
    <source>
        <strain evidence="2">98AG31 / pathotype 3-4-7</strain>
    </source>
</reference>
<dbReference type="AlphaFoldDB" id="F4S8E2"/>
<dbReference type="HOGENOM" id="CLU_1372485_0_0_1"/>
<dbReference type="OrthoDB" id="10258882at2759"/>
<dbReference type="InterPro" id="IPR003874">
    <property type="entry name" value="CDC45"/>
</dbReference>
<dbReference type="GeneID" id="18924851"/>